<keyword evidence="2 6" id="KW-0067">ATP-binding</keyword>
<dbReference type="GO" id="GO:0005737">
    <property type="term" value="C:cytoplasm"/>
    <property type="evidence" value="ECO:0007669"/>
    <property type="project" value="TreeGrafter"/>
</dbReference>
<keyword evidence="5 6" id="KW-0009">Actin-binding</keyword>
<dbReference type="InterPro" id="IPR027417">
    <property type="entry name" value="P-loop_NTPase"/>
</dbReference>
<dbReference type="GO" id="GO:0000146">
    <property type="term" value="F:microfilament motor activity"/>
    <property type="evidence" value="ECO:0007669"/>
    <property type="project" value="TreeGrafter"/>
</dbReference>
<dbReference type="GO" id="GO:0016459">
    <property type="term" value="C:myosin complex"/>
    <property type="evidence" value="ECO:0007669"/>
    <property type="project" value="UniProtKB-KW"/>
</dbReference>
<keyword evidence="3 6" id="KW-0518">Myosin</keyword>
<evidence type="ECO:0000256" key="6">
    <source>
        <dbReference type="PROSITE-ProRule" id="PRU00782"/>
    </source>
</evidence>
<dbReference type="GO" id="GO:0007015">
    <property type="term" value="P:actin filament organization"/>
    <property type="evidence" value="ECO:0007669"/>
    <property type="project" value="TreeGrafter"/>
</dbReference>
<dbReference type="EMBL" id="AJVK01036163">
    <property type="status" value="NOT_ANNOTATED_CDS"/>
    <property type="molecule type" value="Genomic_DNA"/>
</dbReference>
<organism evidence="7 8">
    <name type="scientific">Phlebotomus papatasi</name>
    <name type="common">Sandfly</name>
    <dbReference type="NCBI Taxonomy" id="29031"/>
    <lineage>
        <taxon>Eukaryota</taxon>
        <taxon>Metazoa</taxon>
        <taxon>Ecdysozoa</taxon>
        <taxon>Arthropoda</taxon>
        <taxon>Hexapoda</taxon>
        <taxon>Insecta</taxon>
        <taxon>Pterygota</taxon>
        <taxon>Neoptera</taxon>
        <taxon>Endopterygota</taxon>
        <taxon>Diptera</taxon>
        <taxon>Nematocera</taxon>
        <taxon>Psychodoidea</taxon>
        <taxon>Psychodidae</taxon>
        <taxon>Phlebotomus</taxon>
        <taxon>Phlebotomus</taxon>
    </lineage>
</organism>
<dbReference type="GO" id="GO:0016020">
    <property type="term" value="C:membrane"/>
    <property type="evidence" value="ECO:0007669"/>
    <property type="project" value="TreeGrafter"/>
</dbReference>
<dbReference type="VEuPathDB" id="VectorBase:PPAPM1_003248"/>
<keyword evidence="1 6" id="KW-0547">Nucleotide-binding</keyword>
<protein>
    <submittedName>
        <fullName evidence="7">Uncharacterized protein</fullName>
    </submittedName>
</protein>
<dbReference type="VEuPathDB" id="VectorBase:PPAI009108"/>
<name>A0A1B0DL68_PHLPP</name>
<evidence type="ECO:0000256" key="5">
    <source>
        <dbReference type="ARBA" id="ARBA00023203"/>
    </source>
</evidence>
<dbReference type="GO" id="GO:0005524">
    <property type="term" value="F:ATP binding"/>
    <property type="evidence" value="ECO:0007669"/>
    <property type="project" value="UniProtKB-UniRule"/>
</dbReference>
<dbReference type="EnsemblMetazoa" id="PPAI009108-RA">
    <property type="protein sequence ID" value="PPAI009108-PA"/>
    <property type="gene ID" value="PPAI009108"/>
</dbReference>
<proteinExistence type="inferred from homology"/>
<dbReference type="SUPFAM" id="SSF52540">
    <property type="entry name" value="P-loop containing nucleoside triphosphate hydrolases"/>
    <property type="match status" value="1"/>
</dbReference>
<dbReference type="Proteomes" id="UP000092462">
    <property type="component" value="Unassembled WGS sequence"/>
</dbReference>
<evidence type="ECO:0000256" key="4">
    <source>
        <dbReference type="ARBA" id="ARBA00023175"/>
    </source>
</evidence>
<evidence type="ECO:0000313" key="7">
    <source>
        <dbReference type="EnsemblMetazoa" id="PPAI009108-PA"/>
    </source>
</evidence>
<dbReference type="GO" id="GO:0051015">
    <property type="term" value="F:actin filament binding"/>
    <property type="evidence" value="ECO:0007669"/>
    <property type="project" value="TreeGrafter"/>
</dbReference>
<accession>A0A1B0DL68</accession>
<dbReference type="Pfam" id="PF00063">
    <property type="entry name" value="Myosin_head"/>
    <property type="match status" value="1"/>
</dbReference>
<dbReference type="Gene3D" id="3.40.850.10">
    <property type="entry name" value="Kinesin motor domain"/>
    <property type="match status" value="1"/>
</dbReference>
<evidence type="ECO:0000256" key="1">
    <source>
        <dbReference type="ARBA" id="ARBA00022741"/>
    </source>
</evidence>
<dbReference type="PROSITE" id="PS51456">
    <property type="entry name" value="MYOSIN_MOTOR"/>
    <property type="match status" value="1"/>
</dbReference>
<feature type="binding site" evidence="6">
    <location>
        <begin position="158"/>
        <end position="165"/>
    </location>
    <ligand>
        <name>ATP</name>
        <dbReference type="ChEBI" id="CHEBI:30616"/>
    </ligand>
</feature>
<keyword evidence="4 6" id="KW-0505">Motor protein</keyword>
<evidence type="ECO:0000256" key="3">
    <source>
        <dbReference type="ARBA" id="ARBA00023123"/>
    </source>
</evidence>
<dbReference type="PANTHER" id="PTHR13140">
    <property type="entry name" value="MYOSIN"/>
    <property type="match status" value="1"/>
</dbReference>
<evidence type="ECO:0000256" key="2">
    <source>
        <dbReference type="ARBA" id="ARBA00022840"/>
    </source>
</evidence>
<dbReference type="AlphaFoldDB" id="A0A1B0DL68"/>
<reference evidence="7" key="1">
    <citation type="submission" date="2022-08" db="UniProtKB">
        <authorList>
            <consortium name="EnsemblMetazoa"/>
        </authorList>
    </citation>
    <scope>IDENTIFICATION</scope>
    <source>
        <strain evidence="7">Israel</strain>
    </source>
</reference>
<comment type="caution">
    <text evidence="6">Lacks conserved residue(s) required for the propagation of feature annotation.</text>
</comment>
<sequence length="213" mass="24165">MSIYELYVKGARVWIPNQENVWEKASLLRDFNRGDNSVHLEVEADLQKREIPDLPPLRNPPILIGQNDLTALSYLHEPDVLYNLQVRFCERQKIYTYCGIILVAINPYKEMALYGQDLIRAYRGHSMGELEPHIFAIAEEAYTKLERENCNQSIIVSGESGAGKTVSAKYAMRYFAAVGGSESETQIERKVLASSPIMEVMISLSANYCMEAH</sequence>
<dbReference type="SMART" id="SM00242">
    <property type="entry name" value="MYSc"/>
    <property type="match status" value="1"/>
</dbReference>
<dbReference type="SUPFAM" id="SSF50084">
    <property type="entry name" value="Myosin S1 fragment, N-terminal domain"/>
    <property type="match status" value="1"/>
</dbReference>
<comment type="similarity">
    <text evidence="6">Belongs to the TRAFAC class myosin-kinesin ATPase superfamily. Myosin family.</text>
</comment>
<dbReference type="InterPro" id="IPR036961">
    <property type="entry name" value="Kinesin_motor_dom_sf"/>
</dbReference>
<dbReference type="PRINTS" id="PR00193">
    <property type="entry name" value="MYOSINHEAVY"/>
</dbReference>
<keyword evidence="8" id="KW-1185">Reference proteome</keyword>
<dbReference type="InterPro" id="IPR001609">
    <property type="entry name" value="Myosin_head_motor_dom-like"/>
</dbReference>
<dbReference type="PANTHER" id="PTHR13140:SF706">
    <property type="entry name" value="DILUTE CLASS UNCONVENTIONAL MYOSIN, ISOFORM C"/>
    <property type="match status" value="1"/>
</dbReference>
<evidence type="ECO:0000313" key="8">
    <source>
        <dbReference type="Proteomes" id="UP000092462"/>
    </source>
</evidence>